<dbReference type="HOGENOM" id="CLU_065947_1_1_2"/>
<dbReference type="PANTHER" id="PTHR30399">
    <property type="entry name" value="UNCHARACTERIZED PROTEIN YGJP"/>
    <property type="match status" value="1"/>
</dbReference>
<dbReference type="InterPro" id="IPR053136">
    <property type="entry name" value="UTP_pyrophosphatase-like"/>
</dbReference>
<protein>
    <submittedName>
        <fullName evidence="2">Zinc metalloprotease</fullName>
    </submittedName>
</protein>
<dbReference type="PATRIC" id="fig|192952.21.peg.2625"/>
<dbReference type="Pfam" id="PF01863">
    <property type="entry name" value="YgjP-like"/>
    <property type="match status" value="1"/>
</dbReference>
<dbReference type="RefSeq" id="WP_011034216.1">
    <property type="nucleotide sequence ID" value="NC_003901.1"/>
</dbReference>
<dbReference type="GO" id="GO:0006508">
    <property type="term" value="P:proteolysis"/>
    <property type="evidence" value="ECO:0007669"/>
    <property type="project" value="UniProtKB-KW"/>
</dbReference>
<accession>Q8PUP1</accession>
<dbReference type="Proteomes" id="UP000000595">
    <property type="component" value="Chromosome"/>
</dbReference>
<evidence type="ECO:0000259" key="1">
    <source>
        <dbReference type="Pfam" id="PF01863"/>
    </source>
</evidence>
<reference evidence="2 3" key="1">
    <citation type="journal article" date="2002" name="J. Mol. Microbiol. Biotechnol.">
        <title>The genome of Methanosarcina mazei: evidence for lateral gene transfer between Bacteria and Archaea.</title>
        <authorList>
            <person name="Deppenmeier U."/>
            <person name="Johann A."/>
            <person name="Hartsch T."/>
            <person name="Merkl R."/>
            <person name="Schmitz R.A."/>
            <person name="Martinez-Arias R."/>
            <person name="Henne A."/>
            <person name="Wiezer A."/>
            <person name="Baumer S."/>
            <person name="Jacobi C."/>
            <person name="Bruggemann H."/>
            <person name="Lienard T."/>
            <person name="Christmann A."/>
            <person name="Bomeke M."/>
            <person name="Steckel S."/>
            <person name="Bhattacharyya A."/>
            <person name="Lykidis A."/>
            <person name="Overbeek R."/>
            <person name="Klenk H.P."/>
            <person name="Gunsalus R.P."/>
            <person name="Fritz H.J."/>
            <person name="Gottschalk G."/>
        </authorList>
    </citation>
    <scope>NUCLEOTIDE SEQUENCE [LARGE SCALE GENOMIC DNA]</scope>
    <source>
        <strain evidence="3">ATCC BAA-159 / DSM 3647 / Goe1 / Go1 / JCM 11833 / OCM 88</strain>
    </source>
</reference>
<keyword evidence="2" id="KW-0378">Hydrolase</keyword>
<keyword evidence="2" id="KW-0645">Protease</keyword>
<dbReference type="EMBL" id="AE008384">
    <property type="protein sequence ID" value="AAM31987.1"/>
    <property type="molecule type" value="Genomic_DNA"/>
</dbReference>
<evidence type="ECO:0000313" key="3">
    <source>
        <dbReference type="Proteomes" id="UP000000595"/>
    </source>
</evidence>
<dbReference type="InterPro" id="IPR002725">
    <property type="entry name" value="YgjP-like_metallopeptidase"/>
</dbReference>
<sequence length="238" mass="28492">MTTQIELGDITVDVVLKDIKNIHLSVYPPNGRVKISAPLRMDIDTIRVFAISRLGWIKQQRKKFQEQERETPREYLDLESHYVWGKRYLLKVIEVNEAPSVELKHSKMILRVRPGTDDKKRQSIIDAWYREQLKKAIPPLIARWEPLLGVKVERFFVQRMRTKWGSCNHKARNIRLNTELAKKPEECLEYTIVHEMAHILEPTHNSHFITLMDQFMPKWQFCRDRLNQLPVRHEDWIY</sequence>
<dbReference type="eggNOG" id="arCOG02625">
    <property type="taxonomic scope" value="Archaea"/>
</dbReference>
<dbReference type="CDD" id="cd07344">
    <property type="entry name" value="M48_yhfN_like"/>
    <property type="match status" value="1"/>
</dbReference>
<dbReference type="KEGG" id="mma:MM_2291"/>
<dbReference type="AlphaFoldDB" id="Q8PUP1"/>
<keyword evidence="2" id="KW-0482">Metalloprotease</keyword>
<gene>
    <name evidence="2" type="ordered locus">MM_2291</name>
</gene>
<dbReference type="DNASU" id="1480633"/>
<organism evidence="2 3">
    <name type="scientific">Methanosarcina mazei (strain ATCC BAA-159 / DSM 3647 / Goe1 / Go1 / JCM 11833 / OCM 88)</name>
    <name type="common">Methanosarcina frisia</name>
    <dbReference type="NCBI Taxonomy" id="192952"/>
    <lineage>
        <taxon>Archaea</taxon>
        <taxon>Methanobacteriati</taxon>
        <taxon>Methanobacteriota</taxon>
        <taxon>Stenosarchaea group</taxon>
        <taxon>Methanomicrobia</taxon>
        <taxon>Methanosarcinales</taxon>
        <taxon>Methanosarcinaceae</taxon>
        <taxon>Methanosarcina</taxon>
    </lineage>
</organism>
<name>Q8PUP1_METMA</name>
<dbReference type="GO" id="GO:0008237">
    <property type="term" value="F:metallopeptidase activity"/>
    <property type="evidence" value="ECO:0007669"/>
    <property type="project" value="UniProtKB-KW"/>
</dbReference>
<evidence type="ECO:0000313" key="2">
    <source>
        <dbReference type="EMBL" id="AAM31987.1"/>
    </source>
</evidence>
<proteinExistence type="predicted"/>
<dbReference type="GeneID" id="1480633"/>
<feature type="domain" description="YgjP-like metallopeptidase" evidence="1">
    <location>
        <begin position="24"/>
        <end position="228"/>
    </location>
</feature>
<dbReference type="Gene3D" id="3.30.2010.10">
    <property type="entry name" value="Metalloproteases ('zincins'), catalytic domain"/>
    <property type="match status" value="1"/>
</dbReference>
<dbReference type="PANTHER" id="PTHR30399:SF1">
    <property type="entry name" value="UTP PYROPHOSPHATASE"/>
    <property type="match status" value="1"/>
</dbReference>